<dbReference type="InterPro" id="IPR007529">
    <property type="entry name" value="Znf_HIT"/>
</dbReference>
<dbReference type="InterPro" id="IPR028909">
    <property type="entry name" value="bL21-like"/>
</dbReference>
<dbReference type="AlphaFoldDB" id="A0A238C1T2"/>
<evidence type="ECO:0000256" key="3">
    <source>
        <dbReference type="PROSITE-ProRule" id="PRU00453"/>
    </source>
</evidence>
<comment type="similarity">
    <text evidence="1">Belongs to the bacterial ribosomal protein bL21 family.</text>
</comment>
<dbReference type="PANTHER" id="PTHR21349">
    <property type="entry name" value="50S RIBOSOMAL PROTEIN L21"/>
    <property type="match status" value="1"/>
</dbReference>
<proteinExistence type="inferred from homology"/>
<keyword evidence="6" id="KW-1185">Reference proteome</keyword>
<dbReference type="GO" id="GO:0003735">
    <property type="term" value="F:structural constituent of ribosome"/>
    <property type="evidence" value="ECO:0007669"/>
    <property type="project" value="TreeGrafter"/>
</dbReference>
<reference evidence="5 6" key="1">
    <citation type="submission" date="2015-12" db="EMBL/GenBank/DDBJ databases">
        <title>Draft genome of the nematode, Onchocerca flexuosa.</title>
        <authorList>
            <person name="Mitreva M."/>
        </authorList>
    </citation>
    <scope>NUCLEOTIDE SEQUENCE [LARGE SCALE GENOMIC DNA]</scope>
    <source>
        <strain evidence="5">Red Deer</strain>
    </source>
</reference>
<evidence type="ECO:0000256" key="2">
    <source>
        <dbReference type="ARBA" id="ARBA00044129"/>
    </source>
</evidence>
<dbReference type="PROSITE" id="PS51083">
    <property type="entry name" value="ZF_HIT"/>
    <property type="match status" value="1"/>
</dbReference>
<evidence type="ECO:0000313" key="5">
    <source>
        <dbReference type="EMBL" id="OZC11429.1"/>
    </source>
</evidence>
<dbReference type="SUPFAM" id="SSF144232">
    <property type="entry name" value="HIT/MYND zinc finger-like"/>
    <property type="match status" value="1"/>
</dbReference>
<dbReference type="SMART" id="SM00320">
    <property type="entry name" value="WD40"/>
    <property type="match status" value="5"/>
</dbReference>
<dbReference type="OrthoDB" id="5994at2759"/>
<accession>A0A238C1T2</accession>
<organism evidence="5 6">
    <name type="scientific">Onchocerca flexuosa</name>
    <dbReference type="NCBI Taxonomy" id="387005"/>
    <lineage>
        <taxon>Eukaryota</taxon>
        <taxon>Metazoa</taxon>
        <taxon>Ecdysozoa</taxon>
        <taxon>Nematoda</taxon>
        <taxon>Chromadorea</taxon>
        <taxon>Rhabditida</taxon>
        <taxon>Spirurina</taxon>
        <taxon>Spiruromorpha</taxon>
        <taxon>Filarioidea</taxon>
        <taxon>Onchocercidae</taxon>
        <taxon>Onchocerca</taxon>
    </lineage>
</organism>
<evidence type="ECO:0000256" key="1">
    <source>
        <dbReference type="ARBA" id="ARBA00008563"/>
    </source>
</evidence>
<dbReference type="Proteomes" id="UP000242913">
    <property type="component" value="Unassembled WGS sequence"/>
</dbReference>
<dbReference type="SUPFAM" id="SSF50978">
    <property type="entry name" value="WD40 repeat-like"/>
    <property type="match status" value="1"/>
</dbReference>
<dbReference type="GO" id="GO:0005762">
    <property type="term" value="C:mitochondrial large ribosomal subunit"/>
    <property type="evidence" value="ECO:0007669"/>
    <property type="project" value="TreeGrafter"/>
</dbReference>
<keyword evidence="3" id="KW-0863">Zinc-finger</keyword>
<keyword evidence="5" id="KW-0687">Ribonucleoprotein</keyword>
<dbReference type="InterPro" id="IPR036322">
    <property type="entry name" value="WD40_repeat_dom_sf"/>
</dbReference>
<evidence type="ECO:0000313" key="6">
    <source>
        <dbReference type="Proteomes" id="UP000242913"/>
    </source>
</evidence>
<keyword evidence="3" id="KW-0479">Metal-binding</keyword>
<dbReference type="InterPro" id="IPR001680">
    <property type="entry name" value="WD40_rpt"/>
</dbReference>
<dbReference type="Gene3D" id="2.130.10.10">
    <property type="entry name" value="YVTN repeat-like/Quinoprotein amine dehydrogenase"/>
    <property type="match status" value="2"/>
</dbReference>
<evidence type="ECO:0000259" key="4">
    <source>
        <dbReference type="PROSITE" id="PS51083"/>
    </source>
</evidence>
<dbReference type="InterPro" id="IPR036164">
    <property type="entry name" value="bL21-like_sf"/>
</dbReference>
<name>A0A238C1T2_9BILA</name>
<dbReference type="SUPFAM" id="SSF141091">
    <property type="entry name" value="L21p-like"/>
    <property type="match status" value="1"/>
</dbReference>
<gene>
    <name evidence="5" type="ORF">X798_01286</name>
</gene>
<dbReference type="CDD" id="cd23024">
    <property type="entry name" value="zf-HIT_ZNHIT2-3"/>
    <property type="match status" value="1"/>
</dbReference>
<dbReference type="Gene3D" id="3.30.60.190">
    <property type="match status" value="1"/>
</dbReference>
<dbReference type="Pfam" id="PF00829">
    <property type="entry name" value="Ribosomal_L21p"/>
    <property type="match status" value="1"/>
</dbReference>
<dbReference type="PANTHER" id="PTHR21349:SF0">
    <property type="entry name" value="LARGE RIBOSOMAL SUBUNIT PROTEIN BL21M"/>
    <property type="match status" value="1"/>
</dbReference>
<sequence>MEKDFGMNKPVRVALHPSLANRLAIGFIDGSIRFCDFDLSKTEFQILASRKLKRAVRELSFSNDGEQLFAACENRALCVYNVEANKRTRCIQKSHDHKINALFVLPDASVKHQQIVTGDEFGEIKSWDLRAKEPVVSCFNEQEDTINDFGIAGNTLLATSSDGTLGAYDFRRQKLLIRSEPMHSELLCLVVSQKYCYIGSGDGHVEVFKTREYGNLLERIKIDHPLGIDCMQLLRHGVLLTGANEDDQLRITHLGPNKNMGNIGLHIGGVQQLSITCDRECLISVGWLESTVKFWCLPKLLNKNRPGCYDSTMQDERISCLACGSLDSLNICPKCGLAYCSVKCYRSQGHRECSEKFYRECVEQELRLRGDAQKSPKTFEEFMNEQFEDFPIDEEVAGSCNQILDSDDDDDNDNYLEEVKDGCISEYQSAEERELDRQLTLLGIGTDNGSLLSSLTDQEKKTFTLFYDKLLEQEAVMVITLFQSCKLLLRQTSAAESCKLLFKQASGAVRAEIVGTHKIEKVVDAIEQEWRQKSARLFAIVYIDKRQFKISENDLIVLYDNLPLDVGDKIKLEKVLAVGGKNFTLFGRPLIHSPTVTVNATVVEKTTSYPQLRYLMINHAKVRNLHWMSRETTILRINDIKIDRKNI</sequence>
<dbReference type="InterPro" id="IPR015943">
    <property type="entry name" value="WD40/YVTN_repeat-like_dom_sf"/>
</dbReference>
<protein>
    <recommendedName>
        <fullName evidence="2">Large ribosomal subunit protein bL21m</fullName>
    </recommendedName>
</protein>
<dbReference type="GO" id="GO:0008270">
    <property type="term" value="F:zinc ion binding"/>
    <property type="evidence" value="ECO:0007669"/>
    <property type="project" value="UniProtKB-UniRule"/>
</dbReference>
<keyword evidence="3" id="KW-0862">Zinc</keyword>
<keyword evidence="5" id="KW-0689">Ribosomal protein</keyword>
<dbReference type="EMBL" id="KZ269980">
    <property type="protein sequence ID" value="OZC11429.1"/>
    <property type="molecule type" value="Genomic_DNA"/>
</dbReference>
<feature type="domain" description="HIT-type" evidence="4">
    <location>
        <begin position="320"/>
        <end position="353"/>
    </location>
</feature>